<feature type="compositionally biased region" description="Polar residues" evidence="2">
    <location>
        <begin position="254"/>
        <end position="264"/>
    </location>
</feature>
<dbReference type="OMA" id="TIHHAMR"/>
<dbReference type="STRING" id="597362.K5XBC5"/>
<dbReference type="eggNOG" id="ENOG502SIWF">
    <property type="taxonomic scope" value="Eukaryota"/>
</dbReference>
<dbReference type="HOGENOM" id="CLU_032495_0_0_1"/>
<dbReference type="OrthoDB" id="3358418at2759"/>
<dbReference type="InParanoid" id="K5XBC5"/>
<dbReference type="GeneID" id="18821755"/>
<dbReference type="AlphaFoldDB" id="K5XBC5"/>
<feature type="compositionally biased region" description="Basic residues" evidence="2">
    <location>
        <begin position="329"/>
        <end position="339"/>
    </location>
</feature>
<dbReference type="Proteomes" id="UP000008493">
    <property type="component" value="Unassembled WGS sequence"/>
</dbReference>
<reference evidence="4" key="1">
    <citation type="journal article" date="2012" name="Proc. Natl. Acad. Sci. U.S.A.">
        <title>Genome sequence of the button mushroom Agaricus bisporus reveals mechanisms governing adaptation to a humic-rich ecological niche.</title>
        <authorList>
            <person name="Morin E."/>
            <person name="Kohler A."/>
            <person name="Baker A.R."/>
            <person name="Foulongne-Oriol M."/>
            <person name="Lombard V."/>
            <person name="Nagy L.G."/>
            <person name="Ohm R.A."/>
            <person name="Patyshakuliyeva A."/>
            <person name="Brun A."/>
            <person name="Aerts A.L."/>
            <person name="Bailey A.M."/>
            <person name="Billette C."/>
            <person name="Coutinho P.M."/>
            <person name="Deakin G."/>
            <person name="Doddapaneni H."/>
            <person name="Floudas D."/>
            <person name="Grimwood J."/>
            <person name="Hilden K."/>
            <person name="Kuees U."/>
            <person name="LaButti K.M."/>
            <person name="Lapidus A."/>
            <person name="Lindquist E.A."/>
            <person name="Lucas S.M."/>
            <person name="Murat C."/>
            <person name="Riley R.W."/>
            <person name="Salamov A.A."/>
            <person name="Schmutz J."/>
            <person name="Subramanian V."/>
            <person name="Woesten H.A.B."/>
            <person name="Xu J."/>
            <person name="Eastwood D.C."/>
            <person name="Foster G.D."/>
            <person name="Sonnenberg A.S."/>
            <person name="Cullen D."/>
            <person name="de Vries R.P."/>
            <person name="Lundell T."/>
            <person name="Hibbett D.S."/>
            <person name="Henrissat B."/>
            <person name="Burton K.S."/>
            <person name="Kerrigan R.W."/>
            <person name="Challen M.P."/>
            <person name="Grigoriev I.V."/>
            <person name="Martin F."/>
        </authorList>
    </citation>
    <scope>NUCLEOTIDE SEQUENCE [LARGE SCALE GENOMIC DNA]</scope>
    <source>
        <strain evidence="4">JB137-S8 / ATCC MYA-4627 / FGSC 10392</strain>
    </source>
</reference>
<protein>
    <submittedName>
        <fullName evidence="3">Uncharacterized protein</fullName>
    </submittedName>
</protein>
<evidence type="ECO:0000256" key="1">
    <source>
        <dbReference type="SAM" id="Coils"/>
    </source>
</evidence>
<dbReference type="EMBL" id="JH971389">
    <property type="protein sequence ID" value="EKM80397.1"/>
    <property type="molecule type" value="Genomic_DNA"/>
</dbReference>
<feature type="coiled-coil region" evidence="1">
    <location>
        <begin position="91"/>
        <end position="118"/>
    </location>
</feature>
<keyword evidence="1" id="KW-0175">Coiled coil</keyword>
<evidence type="ECO:0000313" key="4">
    <source>
        <dbReference type="Proteomes" id="UP000008493"/>
    </source>
</evidence>
<feature type="region of interest" description="Disordered" evidence="2">
    <location>
        <begin position="253"/>
        <end position="339"/>
    </location>
</feature>
<dbReference type="KEGG" id="abp:AGABI1DRAFT100001"/>
<name>K5XBC5_AGABU</name>
<feature type="compositionally biased region" description="Low complexity" evidence="2">
    <location>
        <begin position="265"/>
        <end position="282"/>
    </location>
</feature>
<evidence type="ECO:0000256" key="2">
    <source>
        <dbReference type="SAM" id="MobiDB-lite"/>
    </source>
</evidence>
<sequence>MTSSELSDALNPYAGYPRQPVQNYLDPFQQNGINVNGYAPHRSELELAIPEPQHSPSGFPAVHELVRTVRATKEAHSRETQRRMIWEQEQEVKYRQRQAEMEQQINEMRHQITVLQSALAQNATGSRHPGSPAITLNHSALSPECGPSMDDSHSPGIYNSQYNVSPAVQSHQLNQSISPISPVPSNHPPYGTPQFIQGSSTAPQASLAQSYYNGGGVGEYHTQQGLEIHHHSPHFQHLQGQHYHGVQNDHVTMMPQNLPTASSNVVSSLDSLPESVSPSPSSFIGSTDVPPSPASHQTTNSRQSRKRSRAGIASSDSSSDSDSSETYPRHRMRRTNHHDKRCLTIHHAMRSHFLRMMQLDTDHELPDSHIEGVALGPEDPVRFVWDKTTKQSVHNCRMKTRVMNDIKENCQLYKHVPRKDFNKKTLDGIFEQCFVTFRQKFRAQRDALTAQTLKKREDAKARRARHVSRRKIKLSNRAEARERIAAVEHVTFDGALQVECMSSEDSDYETDASGNQMSILRTRGYAWRSQRLNRLYAILDEGVPTKLKRGAGKKERYTGPLKDGFHLPPKGVASWMISKRWINAAQQDHSDLPMVLRRLIEEPSGFEWSQLSLLGEDSEDDSLTGLLRQSQNSQSQVVPILRQTHPHHQTQPHQATEYQTMNIDYSSSSNLTIPQQHYNSGISSLDYALSS</sequence>
<gene>
    <name evidence="3" type="ORF">AGABI1DRAFT_100001</name>
</gene>
<proteinExistence type="predicted"/>
<evidence type="ECO:0000313" key="3">
    <source>
        <dbReference type="EMBL" id="EKM80397.1"/>
    </source>
</evidence>
<organism evidence="3 4">
    <name type="scientific">Agaricus bisporus var. burnettii (strain JB137-S8 / ATCC MYA-4627 / FGSC 10392)</name>
    <name type="common">White button mushroom</name>
    <dbReference type="NCBI Taxonomy" id="597362"/>
    <lineage>
        <taxon>Eukaryota</taxon>
        <taxon>Fungi</taxon>
        <taxon>Dikarya</taxon>
        <taxon>Basidiomycota</taxon>
        <taxon>Agaricomycotina</taxon>
        <taxon>Agaricomycetes</taxon>
        <taxon>Agaricomycetidae</taxon>
        <taxon>Agaricales</taxon>
        <taxon>Agaricineae</taxon>
        <taxon>Agaricaceae</taxon>
        <taxon>Agaricus</taxon>
    </lineage>
</organism>
<keyword evidence="4" id="KW-1185">Reference proteome</keyword>
<dbReference type="RefSeq" id="XP_007329555.1">
    <property type="nucleotide sequence ID" value="XM_007329493.1"/>
</dbReference>
<accession>K5XBC5</accession>